<comment type="caution">
    <text evidence="8">The sequence shown here is derived from an EMBL/GenBank/DDBJ whole genome shotgun (WGS) entry which is preliminary data.</text>
</comment>
<name>A0A8H7TMU4_BIOOC</name>
<evidence type="ECO:0000256" key="2">
    <source>
        <dbReference type="ARBA" id="ARBA00007018"/>
    </source>
</evidence>
<feature type="transmembrane region" description="Helical" evidence="7">
    <location>
        <begin position="148"/>
        <end position="167"/>
    </location>
</feature>
<comment type="subcellular location">
    <subcellularLocation>
        <location evidence="1">Membrane</location>
        <topology evidence="1">Multi-pass membrane protein</topology>
    </subcellularLocation>
</comment>
<dbReference type="GO" id="GO:0046872">
    <property type="term" value="F:metal ion binding"/>
    <property type="evidence" value="ECO:0007669"/>
    <property type="project" value="UniProtKB-KW"/>
</dbReference>
<dbReference type="PANTHER" id="PTHR20855">
    <property type="entry name" value="ADIPOR/PROGESTIN RECEPTOR-RELATED"/>
    <property type="match status" value="1"/>
</dbReference>
<dbReference type="InterPro" id="IPR004254">
    <property type="entry name" value="AdipoR/HlyIII-related"/>
</dbReference>
<reference evidence="8" key="1">
    <citation type="submission" date="2020-10" db="EMBL/GenBank/DDBJ databases">
        <title>High-Quality Genome Resource of Clonostachys rosea strain S41 by Oxford Nanopore Long-Read Sequencing.</title>
        <authorList>
            <person name="Wang H."/>
        </authorList>
    </citation>
    <scope>NUCLEOTIDE SEQUENCE</scope>
    <source>
        <strain evidence="8">S41</strain>
    </source>
</reference>
<keyword evidence="4 7" id="KW-1133">Transmembrane helix</keyword>
<dbReference type="GO" id="GO:0038023">
    <property type="term" value="F:signaling receptor activity"/>
    <property type="evidence" value="ECO:0007669"/>
    <property type="project" value="TreeGrafter"/>
</dbReference>
<evidence type="ECO:0000256" key="1">
    <source>
        <dbReference type="ARBA" id="ARBA00004141"/>
    </source>
</evidence>
<keyword evidence="3 7" id="KW-0812">Transmembrane</keyword>
<evidence type="ECO:0000256" key="7">
    <source>
        <dbReference type="SAM" id="Phobius"/>
    </source>
</evidence>
<dbReference type="PANTHER" id="PTHR20855:SF52">
    <property type="entry name" value="ADIPONECTIN RECEPTOR PROTEIN"/>
    <property type="match status" value="1"/>
</dbReference>
<evidence type="ECO:0000256" key="6">
    <source>
        <dbReference type="PIRSR" id="PIRSR604254-1"/>
    </source>
</evidence>
<gene>
    <name evidence="8" type="ORF">IM811_014591</name>
</gene>
<dbReference type="GO" id="GO:0016020">
    <property type="term" value="C:membrane"/>
    <property type="evidence" value="ECO:0007669"/>
    <property type="project" value="UniProtKB-SubCell"/>
</dbReference>
<feature type="transmembrane region" description="Helical" evidence="7">
    <location>
        <begin position="174"/>
        <end position="192"/>
    </location>
</feature>
<dbReference type="Proteomes" id="UP000616885">
    <property type="component" value="Unassembled WGS sequence"/>
</dbReference>
<keyword evidence="5 7" id="KW-0472">Membrane</keyword>
<keyword evidence="6" id="KW-0862">Zinc</keyword>
<comment type="similarity">
    <text evidence="2">Belongs to the ADIPOR family.</text>
</comment>
<accession>A0A8H7TMU4</accession>
<sequence>MADDPSLSRDIQAVAEHHTFPMKMNRFSGTETRTLLWDSIFPWQRDNEYILSGYRRATFSYYRSIVSVVEIHNETANIWSHLLGAMYIMLGLWRFLTSSPITNLDPNTLAVAIFYLSSTLCFTLSGIYHILSDHSPSVHRTSNELDHLGIVILVCGAGVSANHFAFLDESELRLKYFISLAIIGVVCGWLTLQSKFRQSNYRPMRAVYLQHLA</sequence>
<evidence type="ECO:0000256" key="3">
    <source>
        <dbReference type="ARBA" id="ARBA00022692"/>
    </source>
</evidence>
<feature type="transmembrane region" description="Helical" evidence="7">
    <location>
        <begin position="78"/>
        <end position="96"/>
    </location>
</feature>
<dbReference type="EMBL" id="JADCTT010000006">
    <property type="protein sequence ID" value="KAF9750371.1"/>
    <property type="molecule type" value="Genomic_DNA"/>
</dbReference>
<keyword evidence="6" id="KW-0479">Metal-binding</keyword>
<protein>
    <submittedName>
        <fullName evidence="8">Uncharacterized protein</fullName>
    </submittedName>
</protein>
<evidence type="ECO:0000313" key="8">
    <source>
        <dbReference type="EMBL" id="KAF9750371.1"/>
    </source>
</evidence>
<dbReference type="AlphaFoldDB" id="A0A8H7TMU4"/>
<feature type="transmembrane region" description="Helical" evidence="7">
    <location>
        <begin position="108"/>
        <end position="128"/>
    </location>
</feature>
<dbReference type="GO" id="GO:0006882">
    <property type="term" value="P:intracellular zinc ion homeostasis"/>
    <property type="evidence" value="ECO:0007669"/>
    <property type="project" value="TreeGrafter"/>
</dbReference>
<proteinExistence type="inferred from homology"/>
<evidence type="ECO:0000313" key="9">
    <source>
        <dbReference type="Proteomes" id="UP000616885"/>
    </source>
</evidence>
<evidence type="ECO:0000256" key="5">
    <source>
        <dbReference type="ARBA" id="ARBA00023136"/>
    </source>
</evidence>
<feature type="binding site" evidence="6">
    <location>
        <position position="129"/>
    </location>
    <ligand>
        <name>Zn(2+)</name>
        <dbReference type="ChEBI" id="CHEBI:29105"/>
    </ligand>
</feature>
<organism evidence="8 9">
    <name type="scientific">Bionectria ochroleuca</name>
    <name type="common">Gliocladium roseum</name>
    <dbReference type="NCBI Taxonomy" id="29856"/>
    <lineage>
        <taxon>Eukaryota</taxon>
        <taxon>Fungi</taxon>
        <taxon>Dikarya</taxon>
        <taxon>Ascomycota</taxon>
        <taxon>Pezizomycotina</taxon>
        <taxon>Sordariomycetes</taxon>
        <taxon>Hypocreomycetidae</taxon>
        <taxon>Hypocreales</taxon>
        <taxon>Bionectriaceae</taxon>
        <taxon>Clonostachys</taxon>
    </lineage>
</organism>
<dbReference type="Pfam" id="PF03006">
    <property type="entry name" value="HlyIII"/>
    <property type="match status" value="1"/>
</dbReference>
<evidence type="ECO:0000256" key="4">
    <source>
        <dbReference type="ARBA" id="ARBA00022989"/>
    </source>
</evidence>